<protein>
    <submittedName>
        <fullName evidence="2 4">Uncharacterized protein</fullName>
    </submittedName>
</protein>
<feature type="compositionally biased region" description="Basic and acidic residues" evidence="1">
    <location>
        <begin position="1"/>
        <end position="15"/>
    </location>
</feature>
<organism evidence="4">
    <name type="scientific">Brugia pahangi</name>
    <name type="common">Filarial nematode worm</name>
    <dbReference type="NCBI Taxonomy" id="6280"/>
    <lineage>
        <taxon>Eukaryota</taxon>
        <taxon>Metazoa</taxon>
        <taxon>Ecdysozoa</taxon>
        <taxon>Nematoda</taxon>
        <taxon>Chromadorea</taxon>
        <taxon>Rhabditida</taxon>
        <taxon>Spirurina</taxon>
        <taxon>Spiruromorpha</taxon>
        <taxon>Filarioidea</taxon>
        <taxon>Onchocercidae</taxon>
        <taxon>Brugia</taxon>
    </lineage>
</organism>
<evidence type="ECO:0000313" key="2">
    <source>
        <dbReference type="EMBL" id="VDN95826.1"/>
    </source>
</evidence>
<reference evidence="4" key="1">
    <citation type="submission" date="2017-02" db="UniProtKB">
        <authorList>
            <consortium name="WormBaseParasite"/>
        </authorList>
    </citation>
    <scope>IDENTIFICATION</scope>
</reference>
<dbReference type="STRING" id="6280.A0A0N4U093"/>
<name>A0A0N4U093_BRUPA</name>
<reference evidence="2 3" key="2">
    <citation type="submission" date="2018-11" db="EMBL/GenBank/DDBJ databases">
        <authorList>
            <consortium name="Pathogen Informatics"/>
        </authorList>
    </citation>
    <scope>NUCLEOTIDE SEQUENCE [LARGE SCALE GENOMIC DNA]</scope>
</reference>
<dbReference type="WBParaSite" id="BPAG_0001471301-mRNA-1">
    <property type="protein sequence ID" value="BPAG_0001471301-mRNA-1"/>
    <property type="gene ID" value="BPAG_0001471301"/>
</dbReference>
<gene>
    <name evidence="2" type="ORF">BPAG_LOCUS14641</name>
</gene>
<keyword evidence="3" id="KW-1185">Reference proteome</keyword>
<evidence type="ECO:0000313" key="3">
    <source>
        <dbReference type="Proteomes" id="UP000278627"/>
    </source>
</evidence>
<proteinExistence type="predicted"/>
<evidence type="ECO:0000313" key="4">
    <source>
        <dbReference type="WBParaSite" id="BPAG_0001471301-mRNA-1"/>
    </source>
</evidence>
<accession>A0A0N4U093</accession>
<evidence type="ECO:0000256" key="1">
    <source>
        <dbReference type="SAM" id="MobiDB-lite"/>
    </source>
</evidence>
<feature type="region of interest" description="Disordered" evidence="1">
    <location>
        <begin position="1"/>
        <end position="49"/>
    </location>
</feature>
<dbReference type="AlphaFoldDB" id="A0A0N4U093"/>
<dbReference type="Proteomes" id="UP000278627">
    <property type="component" value="Unassembled WGS sequence"/>
</dbReference>
<dbReference type="EMBL" id="UZAD01013894">
    <property type="protein sequence ID" value="VDN95826.1"/>
    <property type="molecule type" value="Genomic_DNA"/>
</dbReference>
<sequence length="70" mass="8052">MVRSGQERLLHDWKMSDVNIPPREEEEEEEEECAKTKENDAGEQENNQDTSGRCICYELTLSALHPCLVS</sequence>